<name>A0A9W7GQ93_HIBTR</name>
<feature type="compositionally biased region" description="Polar residues" evidence="1">
    <location>
        <begin position="162"/>
        <end position="175"/>
    </location>
</feature>
<evidence type="ECO:0000259" key="2">
    <source>
        <dbReference type="Pfam" id="PF03732"/>
    </source>
</evidence>
<sequence length="226" mass="26046">MLRLEGRALLWHQFLAKNQKDFYHLGWEQYVHLLRERFNPGGLDDSFSELLSLRQAESVEQFYEEFIHLLNQVQLPDEYVLCMLKNHLRIEISQYLQLLQPKNIIDAFHLAKHLEKVFFQVQKKMTWKNPRTSTPAPLSLPARTSNSEMKNVVQPGSVVASTFTSRNSSPSRLSPTGTKNQGTTKHKGTGKTISAAEIEDRRKRGLCFWCAAKYSPGHKCARSQLF</sequence>
<evidence type="ECO:0000313" key="3">
    <source>
        <dbReference type="EMBL" id="GMI63403.1"/>
    </source>
</evidence>
<protein>
    <recommendedName>
        <fullName evidence="2">Retrotransposon gag domain-containing protein</fullName>
    </recommendedName>
</protein>
<keyword evidence="4" id="KW-1185">Reference proteome</keyword>
<gene>
    <name evidence="3" type="ORF">HRI_000009600</name>
</gene>
<dbReference type="Pfam" id="PF03732">
    <property type="entry name" value="Retrotrans_gag"/>
    <property type="match status" value="1"/>
</dbReference>
<dbReference type="OrthoDB" id="1002571at2759"/>
<evidence type="ECO:0000256" key="1">
    <source>
        <dbReference type="SAM" id="MobiDB-lite"/>
    </source>
</evidence>
<dbReference type="InterPro" id="IPR005162">
    <property type="entry name" value="Retrotrans_gag_dom"/>
</dbReference>
<dbReference type="AlphaFoldDB" id="A0A9W7GQ93"/>
<accession>A0A9W7GQ93</accession>
<dbReference type="EMBL" id="BSYR01000001">
    <property type="protein sequence ID" value="GMI63403.1"/>
    <property type="molecule type" value="Genomic_DNA"/>
</dbReference>
<reference evidence="3" key="1">
    <citation type="submission" date="2023-05" db="EMBL/GenBank/DDBJ databases">
        <title>Genome and transcriptome analyses reveal genes involved in the formation of fine ridges on petal epidermal cells in Hibiscus trionum.</title>
        <authorList>
            <person name="Koshimizu S."/>
            <person name="Masuda S."/>
            <person name="Ishii T."/>
            <person name="Shirasu K."/>
            <person name="Hoshino A."/>
            <person name="Arita M."/>
        </authorList>
    </citation>
    <scope>NUCLEOTIDE SEQUENCE</scope>
    <source>
        <strain evidence="3">Hamamatsu line</strain>
    </source>
</reference>
<feature type="region of interest" description="Disordered" evidence="1">
    <location>
        <begin position="162"/>
        <end position="196"/>
    </location>
</feature>
<evidence type="ECO:0000313" key="4">
    <source>
        <dbReference type="Proteomes" id="UP001165190"/>
    </source>
</evidence>
<proteinExistence type="predicted"/>
<dbReference type="Proteomes" id="UP001165190">
    <property type="component" value="Unassembled WGS sequence"/>
</dbReference>
<comment type="caution">
    <text evidence="3">The sequence shown here is derived from an EMBL/GenBank/DDBJ whole genome shotgun (WGS) entry which is preliminary data.</text>
</comment>
<feature type="domain" description="Retrotransposon gag" evidence="2">
    <location>
        <begin position="3"/>
        <end position="81"/>
    </location>
</feature>
<organism evidence="3 4">
    <name type="scientific">Hibiscus trionum</name>
    <name type="common">Flower of an hour</name>
    <dbReference type="NCBI Taxonomy" id="183268"/>
    <lineage>
        <taxon>Eukaryota</taxon>
        <taxon>Viridiplantae</taxon>
        <taxon>Streptophyta</taxon>
        <taxon>Embryophyta</taxon>
        <taxon>Tracheophyta</taxon>
        <taxon>Spermatophyta</taxon>
        <taxon>Magnoliopsida</taxon>
        <taxon>eudicotyledons</taxon>
        <taxon>Gunneridae</taxon>
        <taxon>Pentapetalae</taxon>
        <taxon>rosids</taxon>
        <taxon>malvids</taxon>
        <taxon>Malvales</taxon>
        <taxon>Malvaceae</taxon>
        <taxon>Malvoideae</taxon>
        <taxon>Hibiscus</taxon>
    </lineage>
</organism>